<evidence type="ECO:0000256" key="3">
    <source>
        <dbReference type="ARBA" id="ARBA00004496"/>
    </source>
</evidence>
<evidence type="ECO:0000256" key="17">
    <source>
        <dbReference type="ARBA" id="ARBA00048679"/>
    </source>
</evidence>
<dbReference type="GO" id="GO:0005737">
    <property type="term" value="C:cytoplasm"/>
    <property type="evidence" value="ECO:0007669"/>
    <property type="project" value="UniProtKB-SubCell"/>
</dbReference>
<dbReference type="InterPro" id="IPR008271">
    <property type="entry name" value="Ser/Thr_kinase_AS"/>
</dbReference>
<dbReference type="Pfam" id="PF00069">
    <property type="entry name" value="Pkinase"/>
    <property type="match status" value="1"/>
</dbReference>
<dbReference type="FunFam" id="1.10.510.10:FF:001032">
    <property type="entry name" value="KP78b, isoform A"/>
    <property type="match status" value="1"/>
</dbReference>
<dbReference type="AlphaFoldDB" id="A0AAV6S164"/>
<dbReference type="InterPro" id="IPR015940">
    <property type="entry name" value="UBA"/>
</dbReference>
<evidence type="ECO:0000256" key="10">
    <source>
        <dbReference type="ARBA" id="ARBA00022679"/>
    </source>
</evidence>
<keyword evidence="9" id="KW-0597">Phosphoprotein</keyword>
<evidence type="ECO:0000256" key="7">
    <source>
        <dbReference type="ARBA" id="ARBA00022490"/>
    </source>
</evidence>
<evidence type="ECO:0000256" key="12">
    <source>
        <dbReference type="ARBA" id="ARBA00022777"/>
    </source>
</evidence>
<keyword evidence="11 21" id="KW-0547">Nucleotide-binding</keyword>
<dbReference type="FunFam" id="3.30.310.80:FF:000001">
    <property type="entry name" value="Non-specific serine/threonine protein kinase"/>
    <property type="match status" value="1"/>
</dbReference>
<dbReference type="EMBL" id="JAGKHQ010000008">
    <property type="protein sequence ID" value="KAG7511049.1"/>
    <property type="molecule type" value="Genomic_DNA"/>
</dbReference>
<feature type="compositionally biased region" description="Low complexity" evidence="22">
    <location>
        <begin position="29"/>
        <end position="39"/>
    </location>
</feature>
<dbReference type="FunFam" id="1.10.8.10:FF:000005">
    <property type="entry name" value="Non-specific serine/threonine protein kinase"/>
    <property type="match status" value="1"/>
</dbReference>
<dbReference type="GO" id="GO:0050321">
    <property type="term" value="F:tau-protein kinase activity"/>
    <property type="evidence" value="ECO:0007669"/>
    <property type="project" value="TreeGrafter"/>
</dbReference>
<dbReference type="GO" id="GO:0030425">
    <property type="term" value="C:dendrite"/>
    <property type="evidence" value="ECO:0007669"/>
    <property type="project" value="UniProtKB-SubCell"/>
</dbReference>
<keyword evidence="7" id="KW-0963">Cytoplasm</keyword>
<feature type="compositionally biased region" description="Low complexity" evidence="22">
    <location>
        <begin position="371"/>
        <end position="382"/>
    </location>
</feature>
<keyword evidence="12 26" id="KW-0418">Kinase</keyword>
<comment type="similarity">
    <text evidence="4">Belongs to the protein kinase superfamily. CAMK Ser/Thr protein kinase family. SNF1 subfamily.</text>
</comment>
<feature type="region of interest" description="Disordered" evidence="22">
    <location>
        <begin position="368"/>
        <end position="496"/>
    </location>
</feature>
<dbReference type="SMART" id="SM00165">
    <property type="entry name" value="UBA"/>
    <property type="match status" value="1"/>
</dbReference>
<dbReference type="GO" id="GO:0005524">
    <property type="term" value="F:ATP binding"/>
    <property type="evidence" value="ECO:0007669"/>
    <property type="project" value="UniProtKB-UniRule"/>
</dbReference>
<comment type="subunit">
    <text evidence="19">Interacts with MAPT/TAU. Interacts with DLG5 (via coiled-coil domain). Interacts with STK3/MST2 and STK4/MST1 in the presence of DLG5. Interacts with YWHAB, YWHAG, YWHAQ and YWHAZ. Interacts with PKP2 (via N-terminus). Interacts with CDC25C. Interacts with KSR1.</text>
</comment>
<evidence type="ECO:0000256" key="14">
    <source>
        <dbReference type="ARBA" id="ARBA00023136"/>
    </source>
</evidence>
<proteinExistence type="inferred from homology"/>
<dbReference type="PROSITE" id="PS50030">
    <property type="entry name" value="UBA"/>
    <property type="match status" value="1"/>
</dbReference>
<keyword evidence="13 21" id="KW-0067">ATP-binding</keyword>
<gene>
    <name evidence="26" type="ORF">JOB18_038766</name>
</gene>
<reference evidence="26 27" key="1">
    <citation type="journal article" date="2021" name="Sci. Rep.">
        <title>Chromosome anchoring in Senegalese sole (Solea senegalensis) reveals sex-associated markers and genome rearrangements in flatfish.</title>
        <authorList>
            <person name="Guerrero-Cozar I."/>
            <person name="Gomez-Garrido J."/>
            <person name="Berbel C."/>
            <person name="Martinez-Blanch J.F."/>
            <person name="Alioto T."/>
            <person name="Claros M.G."/>
            <person name="Gagnaire P.A."/>
            <person name="Manchado M."/>
        </authorList>
    </citation>
    <scope>NUCLEOTIDE SEQUENCE [LARGE SCALE GENOMIC DNA]</scope>
    <source>
        <strain evidence="26">Sse05_10M</strain>
    </source>
</reference>
<evidence type="ECO:0000256" key="8">
    <source>
        <dbReference type="ARBA" id="ARBA00022527"/>
    </source>
</evidence>
<comment type="catalytic activity">
    <reaction evidence="16">
        <text>L-threonyl-[protein] + ATP = O-phospho-L-threonyl-[protein] + ADP + H(+)</text>
        <dbReference type="Rhea" id="RHEA:46608"/>
        <dbReference type="Rhea" id="RHEA-COMP:11060"/>
        <dbReference type="Rhea" id="RHEA-COMP:11605"/>
        <dbReference type="ChEBI" id="CHEBI:15378"/>
        <dbReference type="ChEBI" id="CHEBI:30013"/>
        <dbReference type="ChEBI" id="CHEBI:30616"/>
        <dbReference type="ChEBI" id="CHEBI:61977"/>
        <dbReference type="ChEBI" id="CHEBI:456216"/>
        <dbReference type="EC" id="2.7.11.1"/>
    </reaction>
</comment>
<evidence type="ECO:0000313" key="26">
    <source>
        <dbReference type="EMBL" id="KAG7511049.1"/>
    </source>
</evidence>
<evidence type="ECO:0000259" key="23">
    <source>
        <dbReference type="PROSITE" id="PS50011"/>
    </source>
</evidence>
<protein>
    <recommendedName>
        <fullName evidence="20">MAP/microtubule affinity-regulating kinase 3</fullName>
        <ecNumber evidence="5">2.7.11.1</ecNumber>
    </recommendedName>
</protein>
<dbReference type="PROSITE" id="PS50032">
    <property type="entry name" value="KA1"/>
    <property type="match status" value="1"/>
</dbReference>
<evidence type="ECO:0000256" key="9">
    <source>
        <dbReference type="ARBA" id="ARBA00022553"/>
    </source>
</evidence>
<organism evidence="26 27">
    <name type="scientific">Solea senegalensis</name>
    <name type="common">Senegalese sole</name>
    <dbReference type="NCBI Taxonomy" id="28829"/>
    <lineage>
        <taxon>Eukaryota</taxon>
        <taxon>Metazoa</taxon>
        <taxon>Chordata</taxon>
        <taxon>Craniata</taxon>
        <taxon>Vertebrata</taxon>
        <taxon>Euteleostomi</taxon>
        <taxon>Actinopterygii</taxon>
        <taxon>Neopterygii</taxon>
        <taxon>Teleostei</taxon>
        <taxon>Neoteleostei</taxon>
        <taxon>Acanthomorphata</taxon>
        <taxon>Carangaria</taxon>
        <taxon>Pleuronectiformes</taxon>
        <taxon>Pleuronectoidei</taxon>
        <taxon>Soleidae</taxon>
        <taxon>Solea</taxon>
    </lineage>
</organism>
<dbReference type="SMART" id="SM00220">
    <property type="entry name" value="S_TKc"/>
    <property type="match status" value="1"/>
</dbReference>
<evidence type="ECO:0000256" key="11">
    <source>
        <dbReference type="ARBA" id="ARBA00022741"/>
    </source>
</evidence>
<evidence type="ECO:0000256" key="6">
    <source>
        <dbReference type="ARBA" id="ARBA00022475"/>
    </source>
</evidence>
<evidence type="ECO:0000256" key="19">
    <source>
        <dbReference type="ARBA" id="ARBA00063680"/>
    </source>
</evidence>
<comment type="function">
    <text evidence="18">Serine/threonine-protein kinase. Involved in the specific phosphorylation of microtubule-associated proteins for MAP2 and MAP4. Phosphorylates the microtubule-associated protein MAPT/TAU. Phosphorylates CDC25C on 'Ser-216'. Regulates localization and activity of some histone deacetylases by mediating phosphorylation of HDAC7, promoting subsequent interaction between HDAC7 and 14-3-3 and export from the nucleus. Regulates localization and activity of MITF by mediating its phosphorylation, promoting subsequent interaction between MITF and 14-3-3 and retention in the cytosol. Negatively regulates the Hippo signaling pathway and antagonizes the phosphorylation of LATS1. Cooperates with DLG5 to inhibit the kinase activity of STK3/MST2 toward LATS1. Phosphorylates PKP2 and KSR1.</text>
</comment>
<keyword evidence="27" id="KW-1185">Reference proteome</keyword>
<evidence type="ECO:0000256" key="15">
    <source>
        <dbReference type="ARBA" id="ARBA00023273"/>
    </source>
</evidence>
<dbReference type="PROSITE" id="PS00108">
    <property type="entry name" value="PROTEIN_KINASE_ST"/>
    <property type="match status" value="1"/>
</dbReference>
<comment type="caution">
    <text evidence="26">The sequence shown here is derived from an EMBL/GenBank/DDBJ whole genome shotgun (WGS) entry which is preliminary data.</text>
</comment>
<evidence type="ECO:0000256" key="18">
    <source>
        <dbReference type="ARBA" id="ARBA00054424"/>
    </source>
</evidence>
<comment type="subcellular location">
    <subcellularLocation>
        <location evidence="1">Cell membrane</location>
    </subcellularLocation>
    <subcellularLocation>
        <location evidence="2">Cell projection</location>
        <location evidence="2">Dendrite</location>
    </subcellularLocation>
    <subcellularLocation>
        <location evidence="3">Cytoplasm</location>
    </subcellularLocation>
</comment>
<feature type="compositionally biased region" description="Polar residues" evidence="22">
    <location>
        <begin position="487"/>
        <end position="496"/>
    </location>
</feature>
<dbReference type="Proteomes" id="UP000693946">
    <property type="component" value="Linkage Group LG16"/>
</dbReference>
<name>A0AAV6S164_SOLSE</name>
<dbReference type="InterPro" id="IPR049508">
    <property type="entry name" value="MARK1-4_cat"/>
</dbReference>
<dbReference type="InterPro" id="IPR017441">
    <property type="entry name" value="Protein_kinase_ATP_BS"/>
</dbReference>
<feature type="region of interest" description="Disordered" evidence="22">
    <location>
        <begin position="1"/>
        <end position="48"/>
    </location>
</feature>
<feature type="domain" description="KA1" evidence="25">
    <location>
        <begin position="681"/>
        <end position="730"/>
    </location>
</feature>
<feature type="compositionally biased region" description="Polar residues" evidence="22">
    <location>
        <begin position="585"/>
        <end position="613"/>
    </location>
</feature>
<keyword evidence="14" id="KW-0472">Membrane</keyword>
<feature type="compositionally biased region" description="Polar residues" evidence="22">
    <location>
        <begin position="388"/>
        <end position="408"/>
    </location>
</feature>
<dbReference type="FunFam" id="3.30.200.20:FF:000003">
    <property type="entry name" value="Non-specific serine/threonine protein kinase"/>
    <property type="match status" value="1"/>
</dbReference>
<evidence type="ECO:0000256" key="13">
    <source>
        <dbReference type="ARBA" id="ARBA00022840"/>
    </source>
</evidence>
<dbReference type="PROSITE" id="PS50011">
    <property type="entry name" value="PROTEIN_KINASE_DOM"/>
    <property type="match status" value="1"/>
</dbReference>
<sequence length="730" mass="81592">MSTKTPLPTVNEKATESHTSHGNGRQEISTRSSRTGVRTRSSEEPQQPHVGNYRLLKTIGKGNFAKVKLARHILTGREVAIKIIDKTQLNPNSLQKLFREVRIMKILNHPNIVKLFEVIETERTLYLVMEYASGGEVFDYLVAHGRMKEKEARAKFRQIVSAVQYCHQKHIVHRDLKAENLLLDADMNIKIADFGFSNEFTMGNKLDTFCGSPPYAAPELFQGKKYDGPEVDVWSLGVILYTLVSGSLPFDGQNLKELRERVLRGKYRIPFYMSTDCENLLKRFLVLNPSKRGTLEQIMRDRWINTGFDEDELKPYTEPELDITDQKRIDVMVGMGYNLDKIQESLAKMKYDEITATYLLLGRKASELEPSESASSSNLSLAKPRPNSELNGQSPSHLKVQRSVSSSNHKQRRYSEQVGQNVPAGMSHPKRSQTTTAENNAKEESGVQLRKPSTPGSRGAPPASPLLGNANNPNKADIPDRRKGATTGPSNITASAGMTRRNTYVCSDRNNADRLAVIPNGKENSSIAVSPGSQRNPVVSTHSVANATTPDRLRFPRGTASRSTFHGGQLRDRRTATYNGPPASPTLSHDATPLSQTRSRGTSNLFSKLTSKLTRSRHVPGDQKGENKDSKPRSLRFTWSMRTTSSMEPCDIMREIRKVLDANNCDYEQQESFLLLCVHGDGHAENLVQWEMEVCKLPRLSLNGVRFKRISGSSIAFKNIASKVANELKL</sequence>
<dbReference type="InterPro" id="IPR000719">
    <property type="entry name" value="Prot_kinase_dom"/>
</dbReference>
<evidence type="ECO:0000256" key="20">
    <source>
        <dbReference type="ARBA" id="ARBA00071529"/>
    </source>
</evidence>
<keyword evidence="8" id="KW-0723">Serine/threonine-protein kinase</keyword>
<evidence type="ECO:0000313" key="27">
    <source>
        <dbReference type="Proteomes" id="UP000693946"/>
    </source>
</evidence>
<keyword evidence="6" id="KW-1003">Cell membrane</keyword>
<accession>A0AAV6S164</accession>
<keyword evidence="15" id="KW-0966">Cell projection</keyword>
<dbReference type="GO" id="GO:0035556">
    <property type="term" value="P:intracellular signal transduction"/>
    <property type="evidence" value="ECO:0007669"/>
    <property type="project" value="TreeGrafter"/>
</dbReference>
<comment type="catalytic activity">
    <reaction evidence="17">
        <text>L-seryl-[protein] + ATP = O-phospho-L-seryl-[protein] + ADP + H(+)</text>
        <dbReference type="Rhea" id="RHEA:17989"/>
        <dbReference type="Rhea" id="RHEA-COMP:9863"/>
        <dbReference type="Rhea" id="RHEA-COMP:11604"/>
        <dbReference type="ChEBI" id="CHEBI:15378"/>
        <dbReference type="ChEBI" id="CHEBI:29999"/>
        <dbReference type="ChEBI" id="CHEBI:30616"/>
        <dbReference type="ChEBI" id="CHEBI:83421"/>
        <dbReference type="ChEBI" id="CHEBI:456216"/>
        <dbReference type="EC" id="2.7.11.1"/>
    </reaction>
</comment>
<feature type="region of interest" description="Disordered" evidence="22">
    <location>
        <begin position="523"/>
        <end position="635"/>
    </location>
</feature>
<feature type="compositionally biased region" description="Basic and acidic residues" evidence="22">
    <location>
        <begin position="619"/>
        <end position="632"/>
    </location>
</feature>
<evidence type="ECO:0000259" key="24">
    <source>
        <dbReference type="PROSITE" id="PS50030"/>
    </source>
</evidence>
<dbReference type="PROSITE" id="PS00107">
    <property type="entry name" value="PROTEIN_KINASE_ATP"/>
    <property type="match status" value="1"/>
</dbReference>
<evidence type="ECO:0000256" key="5">
    <source>
        <dbReference type="ARBA" id="ARBA00012513"/>
    </source>
</evidence>
<feature type="domain" description="UBA" evidence="24">
    <location>
        <begin position="323"/>
        <end position="362"/>
    </location>
</feature>
<dbReference type="CDD" id="cd12196">
    <property type="entry name" value="MARK1-3_C"/>
    <property type="match status" value="1"/>
</dbReference>
<dbReference type="GO" id="GO:0005886">
    <property type="term" value="C:plasma membrane"/>
    <property type="evidence" value="ECO:0007669"/>
    <property type="project" value="UniProtKB-SubCell"/>
</dbReference>
<evidence type="ECO:0000256" key="16">
    <source>
        <dbReference type="ARBA" id="ARBA00047899"/>
    </source>
</evidence>
<evidence type="ECO:0000256" key="2">
    <source>
        <dbReference type="ARBA" id="ARBA00004279"/>
    </source>
</evidence>
<feature type="compositionally biased region" description="Polar residues" evidence="22">
    <location>
        <begin position="523"/>
        <end position="549"/>
    </location>
</feature>
<evidence type="ECO:0000256" key="22">
    <source>
        <dbReference type="SAM" id="MobiDB-lite"/>
    </source>
</evidence>
<dbReference type="PANTHER" id="PTHR24346:SF98">
    <property type="entry name" value="NON-SPECIFIC SERINE_THREONINE PROTEIN KINASE"/>
    <property type="match status" value="1"/>
</dbReference>
<dbReference type="PANTHER" id="PTHR24346">
    <property type="entry name" value="MAP/MICROTUBULE AFFINITY-REGULATING KINASE"/>
    <property type="match status" value="1"/>
</dbReference>
<dbReference type="GO" id="GO:0000226">
    <property type="term" value="P:microtubule cytoskeleton organization"/>
    <property type="evidence" value="ECO:0007669"/>
    <property type="project" value="TreeGrafter"/>
</dbReference>
<evidence type="ECO:0000256" key="4">
    <source>
        <dbReference type="ARBA" id="ARBA00006234"/>
    </source>
</evidence>
<evidence type="ECO:0000259" key="25">
    <source>
        <dbReference type="PROSITE" id="PS50032"/>
    </source>
</evidence>
<dbReference type="InterPro" id="IPR001772">
    <property type="entry name" value="KA1_dom"/>
</dbReference>
<evidence type="ECO:0000256" key="1">
    <source>
        <dbReference type="ARBA" id="ARBA00004236"/>
    </source>
</evidence>
<dbReference type="CDD" id="cd14072">
    <property type="entry name" value="STKc_MARK"/>
    <property type="match status" value="1"/>
</dbReference>
<keyword evidence="10" id="KW-0808">Transferase</keyword>
<evidence type="ECO:0000256" key="21">
    <source>
        <dbReference type="PROSITE-ProRule" id="PRU10141"/>
    </source>
</evidence>
<dbReference type="Pfam" id="PF02149">
    <property type="entry name" value="KA1"/>
    <property type="match status" value="1"/>
</dbReference>
<dbReference type="EC" id="2.7.11.1" evidence="5"/>
<feature type="binding site" evidence="21">
    <location>
        <position position="82"/>
    </location>
    <ligand>
        <name>ATP</name>
        <dbReference type="ChEBI" id="CHEBI:30616"/>
    </ligand>
</feature>
<feature type="domain" description="Protein kinase" evidence="23">
    <location>
        <begin position="53"/>
        <end position="304"/>
    </location>
</feature>